<dbReference type="EMBL" id="CP029288">
    <property type="protein sequence ID" value="AWR97855.1"/>
    <property type="molecule type" value="Genomic_DNA"/>
</dbReference>
<protein>
    <submittedName>
        <fullName evidence="1">Uncharacterized protein</fullName>
    </submittedName>
</protein>
<name>A0A2U9IPC1_9CREN</name>
<dbReference type="Proteomes" id="UP000248410">
    <property type="component" value="Chromosome"/>
</dbReference>
<keyword evidence="2" id="KW-1185">Reference proteome</keyword>
<dbReference type="OrthoDB" id="40519at2157"/>
<evidence type="ECO:0000313" key="1">
    <source>
        <dbReference type="EMBL" id="AWR97855.1"/>
    </source>
</evidence>
<reference evidence="1 2" key="1">
    <citation type="submission" date="2018-05" db="EMBL/GenBank/DDBJ databases">
        <title>Complete Genome Sequences of Extremely Thermoacidophilic, Metal-Mobilizing Type-Strain Members of the Archaeal Family Sulfolobaceae: Acidianus brierleyi DSM-1651T, Acidianus sulfidivorans DSM-18786T, Metallosphaera hakonensis DSM-7519T, and Metallosphaera prunae DSM-10039T.</title>
        <authorList>
            <person name="Counts J.A."/>
            <person name="Kelly R.M."/>
        </authorList>
    </citation>
    <scope>NUCLEOTIDE SEQUENCE [LARGE SCALE GENOMIC DNA]</scope>
    <source>
        <strain evidence="1 2">JP7</strain>
    </source>
</reference>
<gene>
    <name evidence="1" type="ORF">DFR86_10100</name>
</gene>
<sequence>MENDIQEIRDLINILKDMMPEDCAEILQEKFNIILKEIKEKGLNEVIKEWYNESDVDVILE</sequence>
<dbReference type="GeneID" id="36838323"/>
<organism evidence="1 2">
    <name type="scientific">Acidianus sulfidivorans JP7</name>
    <dbReference type="NCBI Taxonomy" id="619593"/>
    <lineage>
        <taxon>Archaea</taxon>
        <taxon>Thermoproteota</taxon>
        <taxon>Thermoprotei</taxon>
        <taxon>Sulfolobales</taxon>
        <taxon>Sulfolobaceae</taxon>
        <taxon>Acidianus</taxon>
    </lineage>
</organism>
<dbReference type="KEGG" id="asul:DFR86_10100"/>
<evidence type="ECO:0000313" key="2">
    <source>
        <dbReference type="Proteomes" id="UP000248410"/>
    </source>
</evidence>
<dbReference type="RefSeq" id="WP_110380745.1">
    <property type="nucleotide sequence ID" value="NZ_CP029288.2"/>
</dbReference>
<proteinExistence type="predicted"/>
<accession>A0A2U9IPC1</accession>
<dbReference type="AlphaFoldDB" id="A0A2U9IPC1"/>